<accession>A0A0G0JB01</accession>
<dbReference type="EMBL" id="LBUP01000015">
    <property type="protein sequence ID" value="KKQ64848.1"/>
    <property type="molecule type" value="Genomic_DNA"/>
</dbReference>
<dbReference type="Proteomes" id="UP000034235">
    <property type="component" value="Unassembled WGS sequence"/>
</dbReference>
<evidence type="ECO:0000256" key="1">
    <source>
        <dbReference type="SAM" id="Phobius"/>
    </source>
</evidence>
<keyword evidence="1" id="KW-0812">Transmembrane</keyword>
<gene>
    <name evidence="2" type="ORF">US86_C0015G0011</name>
</gene>
<proteinExistence type="predicted"/>
<dbReference type="AlphaFoldDB" id="A0A0G0JB01"/>
<name>A0A0G0JB01_9BACT</name>
<reference evidence="2 3" key="1">
    <citation type="journal article" date="2015" name="Nature">
        <title>rRNA introns, odd ribosomes, and small enigmatic genomes across a large radiation of phyla.</title>
        <authorList>
            <person name="Brown C.T."/>
            <person name="Hug L.A."/>
            <person name="Thomas B.C."/>
            <person name="Sharon I."/>
            <person name="Castelle C.J."/>
            <person name="Singh A."/>
            <person name="Wilkins M.J."/>
            <person name="Williams K.H."/>
            <person name="Banfield J.F."/>
        </authorList>
    </citation>
    <scope>NUCLEOTIDE SEQUENCE [LARGE SCALE GENOMIC DNA]</scope>
</reference>
<feature type="transmembrane region" description="Helical" evidence="1">
    <location>
        <begin position="84"/>
        <end position="100"/>
    </location>
</feature>
<comment type="caution">
    <text evidence="2">The sequence shown here is derived from an EMBL/GenBank/DDBJ whole genome shotgun (WGS) entry which is preliminary data.</text>
</comment>
<feature type="transmembrane region" description="Helical" evidence="1">
    <location>
        <begin position="43"/>
        <end position="64"/>
    </location>
</feature>
<keyword evidence="1" id="KW-1133">Transmembrane helix</keyword>
<feature type="transmembrane region" description="Helical" evidence="1">
    <location>
        <begin position="120"/>
        <end position="142"/>
    </location>
</feature>
<organism evidence="2 3">
    <name type="scientific">Candidatus Daviesbacteria bacterium GW2011_GWA2_38_24</name>
    <dbReference type="NCBI Taxonomy" id="1618422"/>
    <lineage>
        <taxon>Bacteria</taxon>
        <taxon>Candidatus Daviesiibacteriota</taxon>
    </lineage>
</organism>
<sequence>MAVFYSKVYKKGLKILNRVFVFFSEYTYKIHHWMMKSSEDTEILDFCSKALFAVSGLIITAIIFPNVLDVISSVNKLGDEQKTAIIGIVIIIISVFYFIGKKIARKLIGKEILFPARYKLLVSIASVPIVIIIHKFLTIGLIKKNGQNNTNN</sequence>
<evidence type="ECO:0000313" key="2">
    <source>
        <dbReference type="EMBL" id="KKQ64848.1"/>
    </source>
</evidence>
<protein>
    <submittedName>
        <fullName evidence="2">Uncharacterized protein</fullName>
    </submittedName>
</protein>
<evidence type="ECO:0000313" key="3">
    <source>
        <dbReference type="Proteomes" id="UP000034235"/>
    </source>
</evidence>
<keyword evidence="1" id="KW-0472">Membrane</keyword>